<dbReference type="EMBL" id="JAPFQL010000001">
    <property type="protein sequence ID" value="MDC5695673.1"/>
    <property type="molecule type" value="Genomic_DNA"/>
</dbReference>
<comment type="similarity">
    <text evidence="2">Belongs to the prephenate/arogenate dehydrogenase family.</text>
</comment>
<evidence type="ECO:0000256" key="3">
    <source>
        <dbReference type="ARBA" id="ARBA00012068"/>
    </source>
</evidence>
<comment type="caution">
    <text evidence="12">The sequence shown here is derived from an EMBL/GenBank/DDBJ whole genome shotgun (WGS) entry which is preliminary data.</text>
</comment>
<evidence type="ECO:0000256" key="5">
    <source>
        <dbReference type="ARBA" id="ARBA00022498"/>
    </source>
</evidence>
<dbReference type="InterPro" id="IPR050812">
    <property type="entry name" value="Preph/Arog_dehydrog"/>
</dbReference>
<dbReference type="InterPro" id="IPR002912">
    <property type="entry name" value="ACT_dom"/>
</dbReference>
<evidence type="ECO:0000256" key="2">
    <source>
        <dbReference type="ARBA" id="ARBA00007964"/>
    </source>
</evidence>
<dbReference type="InterPro" id="IPR036291">
    <property type="entry name" value="NAD(P)-bd_dom_sf"/>
</dbReference>
<evidence type="ECO:0000256" key="7">
    <source>
        <dbReference type="ARBA" id="ARBA00023027"/>
    </source>
</evidence>
<dbReference type="InterPro" id="IPR046825">
    <property type="entry name" value="PDH_C"/>
</dbReference>
<evidence type="ECO:0000256" key="9">
    <source>
        <dbReference type="ARBA" id="ARBA00049260"/>
    </source>
</evidence>
<dbReference type="RefSeq" id="WP_272460217.1">
    <property type="nucleotide sequence ID" value="NZ_JAPFQL010000001.1"/>
</dbReference>
<evidence type="ECO:0000256" key="8">
    <source>
        <dbReference type="ARBA" id="ARBA00023141"/>
    </source>
</evidence>
<dbReference type="PROSITE" id="PS51671">
    <property type="entry name" value="ACT"/>
    <property type="match status" value="1"/>
</dbReference>
<evidence type="ECO:0000313" key="13">
    <source>
        <dbReference type="Proteomes" id="UP001150259"/>
    </source>
</evidence>
<organism evidence="12 13">
    <name type="scientific">Intrasporangium calvum</name>
    <dbReference type="NCBI Taxonomy" id="53358"/>
    <lineage>
        <taxon>Bacteria</taxon>
        <taxon>Bacillati</taxon>
        <taxon>Actinomycetota</taxon>
        <taxon>Actinomycetes</taxon>
        <taxon>Micrococcales</taxon>
        <taxon>Intrasporangiaceae</taxon>
        <taxon>Intrasporangium</taxon>
    </lineage>
</organism>
<dbReference type="Pfam" id="PF02153">
    <property type="entry name" value="PDH_N"/>
    <property type="match status" value="1"/>
</dbReference>
<dbReference type="Gene3D" id="3.40.50.720">
    <property type="entry name" value="NAD(P)-binding Rossmann-like Domain"/>
    <property type="match status" value="1"/>
</dbReference>
<dbReference type="Pfam" id="PF20463">
    <property type="entry name" value="PDH_C"/>
    <property type="match status" value="1"/>
</dbReference>
<dbReference type="PANTHER" id="PTHR21363:SF0">
    <property type="entry name" value="PREPHENATE DEHYDROGENASE [NADP(+)]"/>
    <property type="match status" value="1"/>
</dbReference>
<comment type="catalytic activity">
    <reaction evidence="9">
        <text>prephenate + NAD(+) = 3-(4-hydroxyphenyl)pyruvate + CO2 + NADH</text>
        <dbReference type="Rhea" id="RHEA:13869"/>
        <dbReference type="ChEBI" id="CHEBI:16526"/>
        <dbReference type="ChEBI" id="CHEBI:29934"/>
        <dbReference type="ChEBI" id="CHEBI:36242"/>
        <dbReference type="ChEBI" id="CHEBI:57540"/>
        <dbReference type="ChEBI" id="CHEBI:57945"/>
        <dbReference type="EC" id="1.3.1.12"/>
    </reaction>
</comment>
<keyword evidence="8" id="KW-0057">Aromatic amino acid biosynthesis</keyword>
<dbReference type="InterPro" id="IPR045865">
    <property type="entry name" value="ACT-like_dom_sf"/>
</dbReference>
<dbReference type="EC" id="1.3.1.12" evidence="3"/>
<evidence type="ECO:0000256" key="1">
    <source>
        <dbReference type="ARBA" id="ARBA00005067"/>
    </source>
</evidence>
<evidence type="ECO:0000313" key="12">
    <source>
        <dbReference type="EMBL" id="MDC5695673.1"/>
    </source>
</evidence>
<proteinExistence type="inferred from homology"/>
<evidence type="ECO:0000256" key="4">
    <source>
        <dbReference type="ARBA" id="ARBA00016891"/>
    </source>
</evidence>
<dbReference type="SUPFAM" id="SSF55021">
    <property type="entry name" value="ACT-like"/>
    <property type="match status" value="1"/>
</dbReference>
<dbReference type="GO" id="GO:0008977">
    <property type="term" value="F:prephenate dehydrogenase (NAD+) activity"/>
    <property type="evidence" value="ECO:0007669"/>
    <property type="project" value="UniProtKB-EC"/>
</dbReference>
<comment type="pathway">
    <text evidence="1">Amino-acid biosynthesis; L-tyrosine biosynthesis; (4-hydroxyphenyl)pyruvate from prephenate (NAD(+) route): step 1/1.</text>
</comment>
<protein>
    <recommendedName>
        <fullName evidence="4">Prephenate dehydrogenase</fullName>
        <ecNumber evidence="3">1.3.1.12</ecNumber>
    </recommendedName>
</protein>
<feature type="domain" description="ACT" evidence="11">
    <location>
        <begin position="295"/>
        <end position="362"/>
    </location>
</feature>
<keyword evidence="7" id="KW-0520">NAD</keyword>
<evidence type="ECO:0000259" key="11">
    <source>
        <dbReference type="PROSITE" id="PS51671"/>
    </source>
</evidence>
<evidence type="ECO:0000256" key="6">
    <source>
        <dbReference type="ARBA" id="ARBA00023002"/>
    </source>
</evidence>
<dbReference type="SUPFAM" id="SSF51735">
    <property type="entry name" value="NAD(P)-binding Rossmann-fold domains"/>
    <property type="match status" value="1"/>
</dbReference>
<dbReference type="NCBIfam" id="NF005112">
    <property type="entry name" value="PRK06545.2-4"/>
    <property type="match status" value="1"/>
</dbReference>
<dbReference type="InterPro" id="IPR008927">
    <property type="entry name" value="6-PGluconate_DH-like_C_sf"/>
</dbReference>
<reference evidence="12 13" key="1">
    <citation type="submission" date="2022-11" db="EMBL/GenBank/DDBJ databases">
        <title>Anaerobic phenanthrene biodegradation by a DNRA strain PheN6.</title>
        <authorList>
            <person name="Zhang Z."/>
        </authorList>
    </citation>
    <scope>NUCLEOTIDE SEQUENCE [LARGE SCALE GENOMIC DNA]</scope>
    <source>
        <strain evidence="12 13">PheN6</strain>
    </source>
</reference>
<feature type="domain" description="Prephenate/arogenate dehydrogenase" evidence="10">
    <location>
        <begin position="3"/>
        <end position="285"/>
    </location>
</feature>
<keyword evidence="13" id="KW-1185">Reference proteome</keyword>
<dbReference type="Gene3D" id="1.10.3660.10">
    <property type="entry name" value="6-phosphogluconate dehydrogenase C-terminal like domain"/>
    <property type="match status" value="1"/>
</dbReference>
<dbReference type="Gene3D" id="3.30.70.260">
    <property type="match status" value="1"/>
</dbReference>
<keyword evidence="5" id="KW-0827">Tyrosine biosynthesis</keyword>
<gene>
    <name evidence="12" type="ORF">OO014_00245</name>
</gene>
<dbReference type="InterPro" id="IPR046826">
    <property type="entry name" value="PDH_N"/>
</dbReference>
<dbReference type="NCBIfam" id="NF005111">
    <property type="entry name" value="PRK06545.2-3"/>
    <property type="match status" value="1"/>
</dbReference>
<dbReference type="Proteomes" id="UP001150259">
    <property type="component" value="Unassembled WGS sequence"/>
</dbReference>
<keyword evidence="8" id="KW-0028">Amino-acid biosynthesis</keyword>
<dbReference type="Pfam" id="PF01842">
    <property type="entry name" value="ACT"/>
    <property type="match status" value="1"/>
</dbReference>
<dbReference type="PROSITE" id="PS51176">
    <property type="entry name" value="PDH_ADH"/>
    <property type="match status" value="1"/>
</dbReference>
<dbReference type="SUPFAM" id="SSF48179">
    <property type="entry name" value="6-phosphogluconate dehydrogenase C-terminal domain-like"/>
    <property type="match status" value="1"/>
</dbReference>
<dbReference type="PANTHER" id="PTHR21363">
    <property type="entry name" value="PREPHENATE DEHYDROGENASE"/>
    <property type="match status" value="1"/>
</dbReference>
<name>A0ABT5GC06_9MICO</name>
<sequence>MSTHVRIVGTGLIGTSLGLALSAAGFRVSLDDPSPTARRLARDLGAGRLAGDLEPDDVPDVVVVAAPPDVAAAAVVDSLRRWPGAVVTDVASVKQVVLDAVLASGLDASRYVGSHPMAGRERSGAAAARRDLFDGRAWVVVPHERSSDEAVAAVRQLATVVGSAVSVMPAREHDEAVAAVSHVPQVAASVVAACLRDLPEPAVGLAGQGLRDVTRIAASDPRLWTQILAGNAEAVREVLVLVQTQLGEVVAALDSLTSGEGEGALATLSRMLEAGNLGHARIPGKHGAAPTAYAIVSVLVPDQPGSLARLLTDMGDAGINLEDMHLEHGLGQPFGVAYISVVPAAAEPLAEALTARGWQLHD</sequence>
<dbReference type="InterPro" id="IPR003099">
    <property type="entry name" value="Prephen_DH"/>
</dbReference>
<evidence type="ECO:0000259" key="10">
    <source>
        <dbReference type="PROSITE" id="PS51176"/>
    </source>
</evidence>
<keyword evidence="6 12" id="KW-0560">Oxidoreductase</keyword>
<accession>A0ABT5GC06</accession>